<comment type="cofactor">
    <cofactor evidence="6">
        <name>Zn(2+)</name>
        <dbReference type="ChEBI" id="CHEBI:29105"/>
    </cofactor>
    <text evidence="6">Binds 1 zinc ion per subunit.</text>
</comment>
<dbReference type="GO" id="GO:0051603">
    <property type="term" value="P:proteolysis involved in protein catabolic process"/>
    <property type="evidence" value="ECO:0007669"/>
    <property type="project" value="TreeGrafter"/>
</dbReference>
<keyword evidence="5 6" id="KW-0482">Metalloprotease</keyword>
<dbReference type="PANTHER" id="PTHR22726">
    <property type="entry name" value="METALLOENDOPEPTIDASE OMA1"/>
    <property type="match status" value="1"/>
</dbReference>
<evidence type="ECO:0000313" key="11">
    <source>
        <dbReference type="Proteomes" id="UP000055136"/>
    </source>
</evidence>
<feature type="chain" id="PRO_5006604944" description="Peptidase M48 domain-containing protein" evidence="8">
    <location>
        <begin position="26"/>
        <end position="371"/>
    </location>
</feature>
<dbReference type="GO" id="GO:0046872">
    <property type="term" value="F:metal ion binding"/>
    <property type="evidence" value="ECO:0007669"/>
    <property type="project" value="UniProtKB-KW"/>
</dbReference>
<dbReference type="KEGG" id="tee:Tel_07975"/>
<organism evidence="10 11">
    <name type="scientific">Candidatus Tenderia electrophaga</name>
    <dbReference type="NCBI Taxonomy" id="1748243"/>
    <lineage>
        <taxon>Bacteria</taxon>
        <taxon>Pseudomonadati</taxon>
        <taxon>Pseudomonadota</taxon>
        <taxon>Gammaproteobacteria</taxon>
        <taxon>Candidatus Tenderiales</taxon>
        <taxon>Candidatus Tenderiaceae</taxon>
        <taxon>Candidatus Tenderia</taxon>
    </lineage>
</organism>
<evidence type="ECO:0000256" key="5">
    <source>
        <dbReference type="ARBA" id="ARBA00023049"/>
    </source>
</evidence>
<gene>
    <name evidence="10" type="ORF">Tel_07975</name>
</gene>
<evidence type="ECO:0000256" key="6">
    <source>
        <dbReference type="RuleBase" id="RU003983"/>
    </source>
</evidence>
<keyword evidence="11" id="KW-1185">Reference proteome</keyword>
<keyword evidence="7" id="KW-0175">Coiled coil</keyword>
<evidence type="ECO:0000256" key="4">
    <source>
        <dbReference type="ARBA" id="ARBA00022833"/>
    </source>
</evidence>
<dbReference type="InterPro" id="IPR001915">
    <property type="entry name" value="Peptidase_M48"/>
</dbReference>
<proteinExistence type="inferred from homology"/>
<dbReference type="STRING" id="1748243.Tel_07975"/>
<sequence length="371" mass="41838">MSMMCYTSRLGYGLLLLLCAAAIQAGEEQPTRVAGLFDDFKEQLKQRLEEKSAATQETENDLAETEQVDLDVLALAAEAHDYEGALRPDDYTCATIVEPFTLEKNIAQLFGASDMTGLITLFKKPDKAVLLDSAKQKAKRMNWLPMGFERQYGSQLHEQKIASDPKFIARSGVGRAKRQYQMADALLQRVVASIHEDHPYEFHLYLLNSSQIQGYSAPGGYIYLSTAALESDYADMVMAHEIAHVLKRHQTRELQARLIDTVTTLDELKDLMDLNGVARERYGKLLLRLSGSYLNFSRQQELQADACSVRIAGSLSSADMRHRIVSYTGELEKADRSDKERLFSIHASYPDRYQRMEAVAASMEKESDNER</sequence>
<keyword evidence="2" id="KW-0479">Metal-binding</keyword>
<keyword evidence="3 6" id="KW-0378">Hydrolase</keyword>
<evidence type="ECO:0000259" key="9">
    <source>
        <dbReference type="Pfam" id="PF01435"/>
    </source>
</evidence>
<dbReference type="GO" id="GO:0016020">
    <property type="term" value="C:membrane"/>
    <property type="evidence" value="ECO:0007669"/>
    <property type="project" value="TreeGrafter"/>
</dbReference>
<reference evidence="10" key="1">
    <citation type="submission" date="2015-10" db="EMBL/GenBank/DDBJ databases">
        <title>Description of Candidatus Tenderia electrophaga gen. nov, sp. nov., an Uncultivated Electroautotroph from a Biocathode Enrichment.</title>
        <authorList>
            <person name="Eddie B.J."/>
            <person name="Malanoski A.P."/>
            <person name="Wang Z."/>
            <person name="Hall R.J."/>
            <person name="Oh S.D."/>
            <person name="Heiner C."/>
            <person name="Lin B."/>
            <person name="Strycharz-Glaven S.M."/>
        </authorList>
    </citation>
    <scope>NUCLEOTIDE SEQUENCE [LARGE SCALE GENOMIC DNA]</scope>
    <source>
        <strain evidence="10">NRL1</strain>
    </source>
</reference>
<dbReference type="GO" id="GO:0004222">
    <property type="term" value="F:metalloendopeptidase activity"/>
    <property type="evidence" value="ECO:0007669"/>
    <property type="project" value="InterPro"/>
</dbReference>
<dbReference type="EMBL" id="CP013099">
    <property type="protein sequence ID" value="ALP53099.1"/>
    <property type="molecule type" value="Genomic_DNA"/>
</dbReference>
<keyword evidence="1 6" id="KW-0645">Protease</keyword>
<dbReference type="Pfam" id="PF01435">
    <property type="entry name" value="Peptidase_M48"/>
    <property type="match status" value="1"/>
</dbReference>
<evidence type="ECO:0000256" key="2">
    <source>
        <dbReference type="ARBA" id="ARBA00022723"/>
    </source>
</evidence>
<keyword evidence="4 6" id="KW-0862">Zinc</keyword>
<evidence type="ECO:0000256" key="1">
    <source>
        <dbReference type="ARBA" id="ARBA00022670"/>
    </source>
</evidence>
<keyword evidence="8" id="KW-0732">Signal</keyword>
<dbReference type="Proteomes" id="UP000055136">
    <property type="component" value="Chromosome"/>
</dbReference>
<evidence type="ECO:0000256" key="8">
    <source>
        <dbReference type="SAM" id="SignalP"/>
    </source>
</evidence>
<feature type="signal peptide" evidence="8">
    <location>
        <begin position="1"/>
        <end position="25"/>
    </location>
</feature>
<accession>A0A0S2TD73</accession>
<name>A0A0S2TD73_9GAMM</name>
<dbReference type="PANTHER" id="PTHR22726:SF1">
    <property type="entry name" value="METALLOENDOPEPTIDASE OMA1, MITOCHONDRIAL"/>
    <property type="match status" value="1"/>
</dbReference>
<feature type="coiled-coil region" evidence="7">
    <location>
        <begin position="41"/>
        <end position="68"/>
    </location>
</feature>
<comment type="similarity">
    <text evidence="6">Belongs to the peptidase M48 family.</text>
</comment>
<evidence type="ECO:0000313" key="10">
    <source>
        <dbReference type="EMBL" id="ALP53099.1"/>
    </source>
</evidence>
<feature type="domain" description="Peptidase M48" evidence="9">
    <location>
        <begin position="185"/>
        <end position="359"/>
    </location>
</feature>
<evidence type="ECO:0000256" key="7">
    <source>
        <dbReference type="SAM" id="Coils"/>
    </source>
</evidence>
<protein>
    <recommendedName>
        <fullName evidence="9">Peptidase M48 domain-containing protein</fullName>
    </recommendedName>
</protein>
<dbReference type="Gene3D" id="3.30.2010.10">
    <property type="entry name" value="Metalloproteases ('zincins'), catalytic domain"/>
    <property type="match status" value="1"/>
</dbReference>
<dbReference type="AlphaFoldDB" id="A0A0S2TD73"/>
<dbReference type="InterPro" id="IPR051156">
    <property type="entry name" value="Mito/Outer_Membr_Metalloprot"/>
</dbReference>
<evidence type="ECO:0000256" key="3">
    <source>
        <dbReference type="ARBA" id="ARBA00022801"/>
    </source>
</evidence>